<evidence type="ECO:0000313" key="5">
    <source>
        <dbReference type="Proteomes" id="UP000006701"/>
    </source>
</evidence>
<dbReference type="PANTHER" id="PTHR42748:SF28">
    <property type="entry name" value="NMRA-LIKE DOMAIN-CONTAINING PROTEIN"/>
    <property type="match status" value="1"/>
</dbReference>
<dbReference type="VEuPathDB" id="FungiDB:ACLA_061850"/>
<dbReference type="OrthoDB" id="3358371at2759"/>
<dbReference type="EMBL" id="DS027050">
    <property type="protein sequence ID" value="EAW12223.1"/>
    <property type="molecule type" value="Genomic_DNA"/>
</dbReference>
<dbReference type="Gene3D" id="3.90.25.10">
    <property type="entry name" value="UDP-galactose 4-epimerase, domain 1"/>
    <property type="match status" value="1"/>
</dbReference>
<evidence type="ECO:0000313" key="4">
    <source>
        <dbReference type="EMBL" id="EAW12223.1"/>
    </source>
</evidence>
<dbReference type="OMA" id="GMEFWDM"/>
<sequence length="323" mass="35407">MASDKQLVAVVGATGGQGGSVVDALLETGRYQLRAIVRDPSSENAQQLAARGVEVVRGNLDDKASLVEAFKGAYAIFGVTNFFETFMKYGPAEAEKRELVQAKNLAEAAAATSGLHHYIWSTLPSSAALSQGKYHNPHFESKATVDEYILKDLPDLAAKTTFLWVTYYASNLTFPLCTPSLLQTSGQYAWVQPAVGETPITTIGDHRKNVGIFVEAIFRQPQLTRGGKYVLAEVETLTNQALLERWSKVTGKSTVYVPSTVEAYNKLFPDWGLEMGAMLKFWEELREASWKKPGVTPLRKEDLGIDVSRLTGLEAAIAQINWG</sequence>
<dbReference type="CDD" id="cd05251">
    <property type="entry name" value="NmrA_like_SDR_a"/>
    <property type="match status" value="1"/>
</dbReference>
<dbReference type="RefSeq" id="XP_001273649.1">
    <property type="nucleotide sequence ID" value="XM_001273648.1"/>
</dbReference>
<dbReference type="HOGENOM" id="CLU_007383_8_6_1"/>
<proteinExistence type="inferred from homology"/>
<dbReference type="GO" id="GO:0005634">
    <property type="term" value="C:nucleus"/>
    <property type="evidence" value="ECO:0007669"/>
    <property type="project" value="TreeGrafter"/>
</dbReference>
<evidence type="ECO:0000256" key="1">
    <source>
        <dbReference type="ARBA" id="ARBA00006328"/>
    </source>
</evidence>
<dbReference type="InterPro" id="IPR036291">
    <property type="entry name" value="NAD(P)-bd_dom_sf"/>
</dbReference>
<dbReference type="PANTHER" id="PTHR42748">
    <property type="entry name" value="NITROGEN METABOLITE REPRESSION PROTEIN NMRA FAMILY MEMBER"/>
    <property type="match status" value="1"/>
</dbReference>
<evidence type="ECO:0000256" key="2">
    <source>
        <dbReference type="ARBA" id="ARBA00022857"/>
    </source>
</evidence>
<organism evidence="4 5">
    <name type="scientific">Aspergillus clavatus (strain ATCC 1007 / CBS 513.65 / DSM 816 / NCTC 3887 / NRRL 1 / QM 1276 / 107)</name>
    <dbReference type="NCBI Taxonomy" id="344612"/>
    <lineage>
        <taxon>Eukaryota</taxon>
        <taxon>Fungi</taxon>
        <taxon>Dikarya</taxon>
        <taxon>Ascomycota</taxon>
        <taxon>Pezizomycotina</taxon>
        <taxon>Eurotiomycetes</taxon>
        <taxon>Eurotiomycetidae</taxon>
        <taxon>Eurotiales</taxon>
        <taxon>Aspergillaceae</taxon>
        <taxon>Aspergillus</taxon>
        <taxon>Aspergillus subgen. Fumigati</taxon>
    </lineage>
</organism>
<dbReference type="eggNOG" id="KOG4169">
    <property type="taxonomic scope" value="Eukaryota"/>
</dbReference>
<comment type="similarity">
    <text evidence="1">Belongs to the NmrA-type oxidoreductase family.</text>
</comment>
<dbReference type="AlphaFoldDB" id="A1CCG6"/>
<reference evidence="4 5" key="1">
    <citation type="journal article" date="2008" name="PLoS Genet.">
        <title>Genomic islands in the pathogenic filamentous fungus Aspergillus fumigatus.</title>
        <authorList>
            <person name="Fedorova N.D."/>
            <person name="Khaldi N."/>
            <person name="Joardar V.S."/>
            <person name="Maiti R."/>
            <person name="Amedeo P."/>
            <person name="Anderson M.J."/>
            <person name="Crabtree J."/>
            <person name="Silva J.C."/>
            <person name="Badger J.H."/>
            <person name="Albarraq A."/>
            <person name="Angiuoli S."/>
            <person name="Bussey H."/>
            <person name="Bowyer P."/>
            <person name="Cotty P.J."/>
            <person name="Dyer P.S."/>
            <person name="Egan A."/>
            <person name="Galens K."/>
            <person name="Fraser-Liggett C.M."/>
            <person name="Haas B.J."/>
            <person name="Inman J.M."/>
            <person name="Kent R."/>
            <person name="Lemieux S."/>
            <person name="Malavazi I."/>
            <person name="Orvis J."/>
            <person name="Roemer T."/>
            <person name="Ronning C.M."/>
            <person name="Sundaram J.P."/>
            <person name="Sutton G."/>
            <person name="Turner G."/>
            <person name="Venter J.C."/>
            <person name="White O.R."/>
            <person name="Whitty B.R."/>
            <person name="Youngman P."/>
            <person name="Wolfe K.H."/>
            <person name="Goldman G.H."/>
            <person name="Wortman J.R."/>
            <person name="Jiang B."/>
            <person name="Denning D.W."/>
            <person name="Nierman W.C."/>
        </authorList>
    </citation>
    <scope>NUCLEOTIDE SEQUENCE [LARGE SCALE GENOMIC DNA]</scope>
    <source>
        <strain evidence="5">ATCC 1007 / CBS 513.65 / DSM 816 / NCTC 3887 / NRRL 1</strain>
    </source>
</reference>
<dbReference type="SUPFAM" id="SSF51735">
    <property type="entry name" value="NAD(P)-binding Rossmann-fold domains"/>
    <property type="match status" value="1"/>
</dbReference>
<keyword evidence="2" id="KW-0521">NADP</keyword>
<accession>A1CCG6</accession>
<name>A1CCG6_ASPCL</name>
<dbReference type="Pfam" id="PF05368">
    <property type="entry name" value="NmrA"/>
    <property type="match status" value="1"/>
</dbReference>
<protein>
    <recommendedName>
        <fullName evidence="3">NmrA-like domain-containing protein</fullName>
    </recommendedName>
</protein>
<dbReference type="Gene3D" id="3.40.50.720">
    <property type="entry name" value="NAD(P)-binding Rossmann-like Domain"/>
    <property type="match status" value="1"/>
</dbReference>
<dbReference type="InterPro" id="IPR051164">
    <property type="entry name" value="NmrA-like_oxidored"/>
</dbReference>
<dbReference type="Proteomes" id="UP000006701">
    <property type="component" value="Unassembled WGS sequence"/>
</dbReference>
<keyword evidence="5" id="KW-1185">Reference proteome</keyword>
<dbReference type="InterPro" id="IPR008030">
    <property type="entry name" value="NmrA-like"/>
</dbReference>
<feature type="domain" description="NmrA-like" evidence="3">
    <location>
        <begin position="5"/>
        <end position="287"/>
    </location>
</feature>
<dbReference type="STRING" id="344612.A1CCG6"/>
<gene>
    <name evidence="4" type="ORF">ACLA_061850</name>
</gene>
<evidence type="ECO:0000259" key="3">
    <source>
        <dbReference type="Pfam" id="PF05368"/>
    </source>
</evidence>
<dbReference type="GeneID" id="4705874"/>
<dbReference type="KEGG" id="act:ACLA_061850"/>